<dbReference type="AlphaFoldDB" id="A0A5C3KD08"/>
<protein>
    <submittedName>
        <fullName evidence="1">Uncharacterized protein</fullName>
    </submittedName>
</protein>
<dbReference type="EMBL" id="ML210469">
    <property type="protein sequence ID" value="TFK17732.1"/>
    <property type="molecule type" value="Genomic_DNA"/>
</dbReference>
<accession>A0A5C3KD08</accession>
<reference evidence="1 2" key="1">
    <citation type="journal article" date="2019" name="Nat. Ecol. Evol.">
        <title>Megaphylogeny resolves global patterns of mushroom evolution.</title>
        <authorList>
            <person name="Varga T."/>
            <person name="Krizsan K."/>
            <person name="Foldi C."/>
            <person name="Dima B."/>
            <person name="Sanchez-Garcia M."/>
            <person name="Sanchez-Ramirez S."/>
            <person name="Szollosi G.J."/>
            <person name="Szarkandi J.G."/>
            <person name="Papp V."/>
            <person name="Albert L."/>
            <person name="Andreopoulos W."/>
            <person name="Angelini C."/>
            <person name="Antonin V."/>
            <person name="Barry K.W."/>
            <person name="Bougher N.L."/>
            <person name="Buchanan P."/>
            <person name="Buyck B."/>
            <person name="Bense V."/>
            <person name="Catcheside P."/>
            <person name="Chovatia M."/>
            <person name="Cooper J."/>
            <person name="Damon W."/>
            <person name="Desjardin D."/>
            <person name="Finy P."/>
            <person name="Geml J."/>
            <person name="Haridas S."/>
            <person name="Hughes K."/>
            <person name="Justo A."/>
            <person name="Karasinski D."/>
            <person name="Kautmanova I."/>
            <person name="Kiss B."/>
            <person name="Kocsube S."/>
            <person name="Kotiranta H."/>
            <person name="LaButti K.M."/>
            <person name="Lechner B.E."/>
            <person name="Liimatainen K."/>
            <person name="Lipzen A."/>
            <person name="Lukacs Z."/>
            <person name="Mihaltcheva S."/>
            <person name="Morgado L.N."/>
            <person name="Niskanen T."/>
            <person name="Noordeloos M.E."/>
            <person name="Ohm R.A."/>
            <person name="Ortiz-Santana B."/>
            <person name="Ovrebo C."/>
            <person name="Racz N."/>
            <person name="Riley R."/>
            <person name="Savchenko A."/>
            <person name="Shiryaev A."/>
            <person name="Soop K."/>
            <person name="Spirin V."/>
            <person name="Szebenyi C."/>
            <person name="Tomsovsky M."/>
            <person name="Tulloss R.E."/>
            <person name="Uehling J."/>
            <person name="Grigoriev I.V."/>
            <person name="Vagvolgyi C."/>
            <person name="Papp T."/>
            <person name="Martin F.M."/>
            <person name="Miettinen O."/>
            <person name="Hibbett D.S."/>
            <person name="Nagy L.G."/>
        </authorList>
    </citation>
    <scope>NUCLEOTIDE SEQUENCE [LARGE SCALE GENOMIC DNA]</scope>
    <source>
        <strain evidence="1 2">CBS 121175</strain>
    </source>
</reference>
<keyword evidence="2" id="KW-1185">Reference proteome</keyword>
<evidence type="ECO:0000313" key="2">
    <source>
        <dbReference type="Proteomes" id="UP000307440"/>
    </source>
</evidence>
<dbReference type="Proteomes" id="UP000307440">
    <property type="component" value="Unassembled WGS sequence"/>
</dbReference>
<proteinExistence type="predicted"/>
<gene>
    <name evidence="1" type="ORF">FA15DRAFT_309049</name>
</gene>
<organism evidence="1 2">
    <name type="scientific">Coprinopsis marcescibilis</name>
    <name type="common">Agaric fungus</name>
    <name type="synonym">Psathyrella marcescibilis</name>
    <dbReference type="NCBI Taxonomy" id="230819"/>
    <lineage>
        <taxon>Eukaryota</taxon>
        <taxon>Fungi</taxon>
        <taxon>Dikarya</taxon>
        <taxon>Basidiomycota</taxon>
        <taxon>Agaricomycotina</taxon>
        <taxon>Agaricomycetes</taxon>
        <taxon>Agaricomycetidae</taxon>
        <taxon>Agaricales</taxon>
        <taxon>Agaricineae</taxon>
        <taxon>Psathyrellaceae</taxon>
        <taxon>Coprinopsis</taxon>
    </lineage>
</organism>
<sequence length="72" mass="7997">MTSLRSRESERGECTNRCSGEARGRRELSGFGCAFEQPVVSVAWWAGCVGDVARSRARAEGERTDRRAVRGY</sequence>
<evidence type="ECO:0000313" key="1">
    <source>
        <dbReference type="EMBL" id="TFK17732.1"/>
    </source>
</evidence>
<name>A0A5C3KD08_COPMA</name>